<evidence type="ECO:0000256" key="5">
    <source>
        <dbReference type="ARBA" id="ARBA00022898"/>
    </source>
</evidence>
<organism evidence="8">
    <name type="scientific">marine metagenome</name>
    <dbReference type="NCBI Taxonomy" id="408172"/>
    <lineage>
        <taxon>unclassified sequences</taxon>
        <taxon>metagenomes</taxon>
        <taxon>ecological metagenomes</taxon>
    </lineage>
</organism>
<gene>
    <name evidence="8" type="ORF">METZ01_LOCUS376580</name>
</gene>
<feature type="domain" description="Aminotransferase class V" evidence="7">
    <location>
        <begin position="2"/>
        <end position="297"/>
    </location>
</feature>
<evidence type="ECO:0000256" key="1">
    <source>
        <dbReference type="ARBA" id="ARBA00001933"/>
    </source>
</evidence>
<dbReference type="InterPro" id="IPR015424">
    <property type="entry name" value="PyrdxlP-dep_Trfase"/>
</dbReference>
<dbReference type="Pfam" id="PF00266">
    <property type="entry name" value="Aminotran_5"/>
    <property type="match status" value="1"/>
</dbReference>
<dbReference type="PANTHER" id="PTHR43586:SF8">
    <property type="entry name" value="CYSTEINE DESULFURASE 1, CHLOROPLASTIC"/>
    <property type="match status" value="1"/>
</dbReference>
<reference evidence="8" key="1">
    <citation type="submission" date="2018-05" db="EMBL/GenBank/DDBJ databases">
        <authorList>
            <person name="Lanie J.A."/>
            <person name="Ng W.-L."/>
            <person name="Kazmierczak K.M."/>
            <person name="Andrzejewski T.M."/>
            <person name="Davidsen T.M."/>
            <person name="Wayne K.J."/>
            <person name="Tettelin H."/>
            <person name="Glass J.I."/>
            <person name="Rusch D."/>
            <person name="Podicherti R."/>
            <person name="Tsui H.-C.T."/>
            <person name="Winkler M.E."/>
        </authorList>
    </citation>
    <scope>NUCLEOTIDE SEQUENCE</scope>
</reference>
<dbReference type="EC" id="2.8.1.7" evidence="3"/>
<dbReference type="InterPro" id="IPR015422">
    <property type="entry name" value="PyrdxlP-dep_Trfase_small"/>
</dbReference>
<evidence type="ECO:0000256" key="2">
    <source>
        <dbReference type="ARBA" id="ARBA00010447"/>
    </source>
</evidence>
<dbReference type="Gene3D" id="3.90.1150.10">
    <property type="entry name" value="Aspartate Aminotransferase, domain 1"/>
    <property type="match status" value="1"/>
</dbReference>
<evidence type="ECO:0000256" key="6">
    <source>
        <dbReference type="ARBA" id="ARBA00050776"/>
    </source>
</evidence>
<dbReference type="CDD" id="cd06453">
    <property type="entry name" value="SufS_like"/>
    <property type="match status" value="1"/>
</dbReference>
<dbReference type="GO" id="GO:0031071">
    <property type="term" value="F:cysteine desulfurase activity"/>
    <property type="evidence" value="ECO:0007669"/>
    <property type="project" value="UniProtKB-EC"/>
</dbReference>
<dbReference type="PANTHER" id="PTHR43586">
    <property type="entry name" value="CYSTEINE DESULFURASE"/>
    <property type="match status" value="1"/>
</dbReference>
<keyword evidence="4" id="KW-0808">Transferase</keyword>
<comment type="catalytic activity">
    <reaction evidence="6">
        <text>(sulfur carrier)-H + L-cysteine = (sulfur carrier)-SH + L-alanine</text>
        <dbReference type="Rhea" id="RHEA:43892"/>
        <dbReference type="Rhea" id="RHEA-COMP:14737"/>
        <dbReference type="Rhea" id="RHEA-COMP:14739"/>
        <dbReference type="ChEBI" id="CHEBI:29917"/>
        <dbReference type="ChEBI" id="CHEBI:35235"/>
        <dbReference type="ChEBI" id="CHEBI:57972"/>
        <dbReference type="ChEBI" id="CHEBI:64428"/>
        <dbReference type="EC" id="2.8.1.7"/>
    </reaction>
</comment>
<comment type="cofactor">
    <cofactor evidence="1">
        <name>pyridoxal 5'-phosphate</name>
        <dbReference type="ChEBI" id="CHEBI:597326"/>
    </cofactor>
</comment>
<accession>A0A382TNR2</accession>
<comment type="similarity">
    <text evidence="2">Belongs to the class-V pyridoxal-phosphate-dependent aminotransferase family. Csd subfamily.</text>
</comment>
<dbReference type="GO" id="GO:0030170">
    <property type="term" value="F:pyridoxal phosphate binding"/>
    <property type="evidence" value="ECO:0007669"/>
    <property type="project" value="InterPro"/>
</dbReference>
<dbReference type="Gene3D" id="3.40.640.10">
    <property type="entry name" value="Type I PLP-dependent aspartate aminotransferase-like (Major domain)"/>
    <property type="match status" value="1"/>
</dbReference>
<dbReference type="AlphaFoldDB" id="A0A382TNR2"/>
<evidence type="ECO:0000313" key="8">
    <source>
        <dbReference type="EMBL" id="SVD23726.1"/>
    </source>
</evidence>
<dbReference type="InterPro" id="IPR020578">
    <property type="entry name" value="Aminotrans_V_PyrdxlP_BS"/>
</dbReference>
<dbReference type="InterPro" id="IPR000192">
    <property type="entry name" value="Aminotrans_V_dom"/>
</dbReference>
<evidence type="ECO:0000256" key="4">
    <source>
        <dbReference type="ARBA" id="ARBA00022679"/>
    </source>
</evidence>
<dbReference type="EMBL" id="UINC01138029">
    <property type="protein sequence ID" value="SVD23726.1"/>
    <property type="molecule type" value="Genomic_DNA"/>
</dbReference>
<protein>
    <recommendedName>
        <fullName evidence="3">cysteine desulfurase</fullName>
        <ecNumber evidence="3">2.8.1.7</ecNumber>
    </recommendedName>
</protein>
<name>A0A382TNR2_9ZZZZ</name>
<dbReference type="GO" id="GO:0006534">
    <property type="term" value="P:cysteine metabolic process"/>
    <property type="evidence" value="ECO:0007669"/>
    <property type="project" value="InterPro"/>
</dbReference>
<dbReference type="InterPro" id="IPR010970">
    <property type="entry name" value="Cys_dSase_SufS"/>
</dbReference>
<proteinExistence type="inferred from homology"/>
<dbReference type="PROSITE" id="PS00595">
    <property type="entry name" value="AA_TRANSFER_CLASS_5"/>
    <property type="match status" value="1"/>
</dbReference>
<keyword evidence="5" id="KW-0663">Pyridoxal phosphate</keyword>
<sequence>STTQKPNSVINSISNFYKKSNANVHRGTYQVAEEATLQYENSRKIISQFINAKDNEIIFTKSTTESINLIAYSLGFNYFKKNDEILITEMEHHSNIVPWQIISKKFNFILKYIPLNNKGELDISNLSSLITNKTKLISITHMSNVLGTINPIKKIISIANKKNILTLIDAAQSISHIPIDVKKINCDYLVFSGHKIMGPTGVGVLYGKNNLLNSMEPFLSGGHMITDVSMKKSTYNLAPFKFEAGTPNIAQAIGLGEAIKFYNKYTYNDMHNYLHKLYLYLIETLKSTPGIKLYSYNKKN</sequence>
<feature type="non-terminal residue" evidence="8">
    <location>
        <position position="1"/>
    </location>
</feature>
<dbReference type="SUPFAM" id="SSF53383">
    <property type="entry name" value="PLP-dependent transferases"/>
    <property type="match status" value="1"/>
</dbReference>
<dbReference type="InterPro" id="IPR015421">
    <property type="entry name" value="PyrdxlP-dep_Trfase_major"/>
</dbReference>
<evidence type="ECO:0000256" key="3">
    <source>
        <dbReference type="ARBA" id="ARBA00012239"/>
    </source>
</evidence>
<feature type="non-terminal residue" evidence="8">
    <location>
        <position position="300"/>
    </location>
</feature>
<evidence type="ECO:0000259" key="7">
    <source>
        <dbReference type="Pfam" id="PF00266"/>
    </source>
</evidence>